<comment type="function">
    <text evidence="1">Iron-sulfur subunit of the cytochrome bc1 complex, an essential component of the respiratory electron transport chain required for ATP synthesis. The bc1 complex catalyzes the oxidation of menaquinol and the reduction of cytochrome c in the respiratory chain. The bc1 complex operates through a Q-cycle mechanism that couples electron transfer to generation of the proton gradient that drives ATP synthesis.</text>
</comment>
<evidence type="ECO:0000256" key="11">
    <source>
        <dbReference type="ARBA" id="ARBA00022982"/>
    </source>
</evidence>
<feature type="transmembrane region" description="Helical" evidence="22">
    <location>
        <begin position="53"/>
        <end position="73"/>
    </location>
</feature>
<proteinExistence type="inferred from homology"/>
<dbReference type="Proteomes" id="UP000292027">
    <property type="component" value="Unassembled WGS sequence"/>
</dbReference>
<dbReference type="GO" id="GO:0046872">
    <property type="term" value="F:metal ion binding"/>
    <property type="evidence" value="ECO:0007669"/>
    <property type="project" value="UniProtKB-KW"/>
</dbReference>
<dbReference type="InterPro" id="IPR045603">
    <property type="entry name" value="QcrA_N"/>
</dbReference>
<keyword evidence="14" id="KW-0408">Iron</keyword>
<dbReference type="GO" id="GO:0016705">
    <property type="term" value="F:oxidoreductase activity, acting on paired donors, with incorporation or reduction of molecular oxygen"/>
    <property type="evidence" value="ECO:0007669"/>
    <property type="project" value="UniProtKB-ARBA"/>
</dbReference>
<evidence type="ECO:0000256" key="21">
    <source>
        <dbReference type="SAM" id="MobiDB-lite"/>
    </source>
</evidence>
<dbReference type="SUPFAM" id="SSF50022">
    <property type="entry name" value="ISP domain"/>
    <property type="match status" value="1"/>
</dbReference>
<evidence type="ECO:0000256" key="22">
    <source>
        <dbReference type="SAM" id="Phobius"/>
    </source>
</evidence>
<name>A0A4Q7WR60_9ACTN</name>
<evidence type="ECO:0000256" key="3">
    <source>
        <dbReference type="ARBA" id="ARBA00010651"/>
    </source>
</evidence>
<dbReference type="RefSeq" id="WP_130446768.1">
    <property type="nucleotide sequence ID" value="NZ_SHKR01000014.1"/>
</dbReference>
<evidence type="ECO:0000256" key="1">
    <source>
        <dbReference type="ARBA" id="ARBA00002494"/>
    </source>
</evidence>
<evidence type="ECO:0000256" key="17">
    <source>
        <dbReference type="ARBA" id="ARBA00023157"/>
    </source>
</evidence>
<dbReference type="AlphaFoldDB" id="A0A4Q7WR60"/>
<dbReference type="GO" id="GO:0051537">
    <property type="term" value="F:2 iron, 2 sulfur cluster binding"/>
    <property type="evidence" value="ECO:0007669"/>
    <property type="project" value="UniProtKB-KW"/>
</dbReference>
<evidence type="ECO:0000256" key="14">
    <source>
        <dbReference type="ARBA" id="ARBA00023004"/>
    </source>
</evidence>
<dbReference type="Pfam" id="PF19297">
    <property type="entry name" value="QcrA_N"/>
    <property type="match status" value="1"/>
</dbReference>
<dbReference type="Pfam" id="PF00355">
    <property type="entry name" value="Rieske"/>
    <property type="match status" value="1"/>
</dbReference>
<comment type="caution">
    <text evidence="24">The sequence shown here is derived from an EMBL/GenBank/DDBJ whole genome shotgun (WGS) entry which is preliminary data.</text>
</comment>
<evidence type="ECO:0000256" key="2">
    <source>
        <dbReference type="ARBA" id="ARBA00004651"/>
    </source>
</evidence>
<dbReference type="InterPro" id="IPR005805">
    <property type="entry name" value="Rieske_Fe-S_prot_C"/>
</dbReference>
<feature type="region of interest" description="Disordered" evidence="21">
    <location>
        <begin position="1"/>
        <end position="33"/>
    </location>
</feature>
<comment type="subcellular location">
    <subcellularLocation>
        <location evidence="2">Cell membrane</location>
        <topology evidence="2">Multi-pass membrane protein</topology>
    </subcellularLocation>
</comment>
<dbReference type="PANTHER" id="PTHR10134">
    <property type="entry name" value="CYTOCHROME B-C1 COMPLEX SUBUNIT RIESKE, MITOCHONDRIAL"/>
    <property type="match status" value="1"/>
</dbReference>
<keyword evidence="5" id="KW-0813">Transport</keyword>
<gene>
    <name evidence="24" type="ORF">EV645_5406</name>
</gene>
<evidence type="ECO:0000256" key="10">
    <source>
        <dbReference type="ARBA" id="ARBA00022723"/>
    </source>
</evidence>
<evidence type="ECO:0000313" key="24">
    <source>
        <dbReference type="EMBL" id="RZU12145.1"/>
    </source>
</evidence>
<dbReference type="Gene3D" id="2.102.10.10">
    <property type="entry name" value="Rieske [2Fe-2S] iron-sulphur domain"/>
    <property type="match status" value="1"/>
</dbReference>
<dbReference type="GO" id="GO:0004497">
    <property type="term" value="F:monooxygenase activity"/>
    <property type="evidence" value="ECO:0007669"/>
    <property type="project" value="UniProtKB-ARBA"/>
</dbReference>
<evidence type="ECO:0000256" key="19">
    <source>
        <dbReference type="ARBA" id="ARBA00032409"/>
    </source>
</evidence>
<evidence type="ECO:0000256" key="13">
    <source>
        <dbReference type="ARBA" id="ARBA00023002"/>
    </source>
</evidence>
<keyword evidence="12 22" id="KW-1133">Transmembrane helix</keyword>
<evidence type="ECO:0000256" key="18">
    <source>
        <dbReference type="ARBA" id="ARBA00029586"/>
    </source>
</evidence>
<dbReference type="InterPro" id="IPR017941">
    <property type="entry name" value="Rieske_2Fe-2S"/>
</dbReference>
<evidence type="ECO:0000256" key="12">
    <source>
        <dbReference type="ARBA" id="ARBA00022989"/>
    </source>
</evidence>
<evidence type="ECO:0000256" key="7">
    <source>
        <dbReference type="ARBA" id="ARBA00022660"/>
    </source>
</evidence>
<evidence type="ECO:0000256" key="15">
    <source>
        <dbReference type="ARBA" id="ARBA00023014"/>
    </source>
</evidence>
<keyword evidence="9" id="KW-0001">2Fe-2S</keyword>
<keyword evidence="16 22" id="KW-0472">Membrane</keyword>
<keyword evidence="8 22" id="KW-0812">Transmembrane</keyword>
<keyword evidence="25" id="KW-1185">Reference proteome</keyword>
<dbReference type="InterPro" id="IPR014349">
    <property type="entry name" value="Rieske_Fe-S_prot"/>
</dbReference>
<evidence type="ECO:0000256" key="20">
    <source>
        <dbReference type="ARBA" id="ARBA00034078"/>
    </source>
</evidence>
<evidence type="ECO:0000256" key="16">
    <source>
        <dbReference type="ARBA" id="ARBA00023136"/>
    </source>
</evidence>
<keyword evidence="17" id="KW-1015">Disulfide bond</keyword>
<evidence type="ECO:0000256" key="5">
    <source>
        <dbReference type="ARBA" id="ARBA00022448"/>
    </source>
</evidence>
<feature type="transmembrane region" description="Helical" evidence="22">
    <location>
        <begin position="160"/>
        <end position="177"/>
    </location>
</feature>
<keyword evidence="15" id="KW-0411">Iron-sulfur</keyword>
<evidence type="ECO:0000313" key="25">
    <source>
        <dbReference type="Proteomes" id="UP000292027"/>
    </source>
</evidence>
<reference evidence="24 25" key="1">
    <citation type="journal article" date="2015" name="Stand. Genomic Sci.">
        <title>Genomic Encyclopedia of Bacterial and Archaeal Type Strains, Phase III: the genomes of soil and plant-associated and newly described type strains.</title>
        <authorList>
            <person name="Whitman W.B."/>
            <person name="Woyke T."/>
            <person name="Klenk H.P."/>
            <person name="Zhou Y."/>
            <person name="Lilburn T.G."/>
            <person name="Beck B.J."/>
            <person name="De Vos P."/>
            <person name="Vandamme P."/>
            <person name="Eisen J.A."/>
            <person name="Garrity G."/>
            <person name="Hugenholtz P."/>
            <person name="Kyrpides N.C."/>
        </authorList>
    </citation>
    <scope>NUCLEOTIDE SEQUENCE [LARGE SCALE GENOMIC DNA]</scope>
    <source>
        <strain evidence="24 25">VKM Ac-2540</strain>
    </source>
</reference>
<dbReference type="CDD" id="cd03467">
    <property type="entry name" value="Rieske"/>
    <property type="match status" value="1"/>
</dbReference>
<feature type="domain" description="Rieske" evidence="23">
    <location>
        <begin position="243"/>
        <end position="334"/>
    </location>
</feature>
<evidence type="ECO:0000256" key="6">
    <source>
        <dbReference type="ARBA" id="ARBA00022475"/>
    </source>
</evidence>
<keyword evidence="11" id="KW-0249">Electron transport</keyword>
<dbReference type="EMBL" id="SHKR01000014">
    <property type="protein sequence ID" value="RZU12145.1"/>
    <property type="molecule type" value="Genomic_DNA"/>
</dbReference>
<keyword evidence="10" id="KW-0479">Metal-binding</keyword>
<keyword evidence="6" id="KW-1003">Cell membrane</keyword>
<comment type="similarity">
    <text evidence="3">Belongs to the Rieske iron-sulfur protein family.</text>
</comment>
<evidence type="ECO:0000256" key="9">
    <source>
        <dbReference type="ARBA" id="ARBA00022714"/>
    </source>
</evidence>
<sequence>MSDDKNLPVVKDDGEHHGAVEVAEPIPDPGLEPHEPRITDIDPKAADRVERQVSAMFGLATLLVLGACVAYFAIGRDSILQFGPLSGNANNMVMGLCIGLALFLIGAGAIQWAKKLMVDEEISEDRHAAHSSPEQIAEITEAFKQGTAESGFGRRKMIRNSLIGALGVLGLPAIIFLRDLGPLPGRSLYNTIWAKGIRVVNDVTDRPIKPSDLIVGQLVNAAPANLAPLQEENPTEYQNAKAKAAVIVVRIKPSEIRTKPGRENWGIDGILCYSKICTHVGCPISLYEQTTHHVLCPCHQSTFDLSDSAKVVFGPAARPLPQLPLALDSEGYLVAQSGFTEPVGPSFWERG</sequence>
<dbReference type="OrthoDB" id="9802613at2"/>
<keyword evidence="7" id="KW-0679">Respiratory chain</keyword>
<dbReference type="PRINTS" id="PR00162">
    <property type="entry name" value="RIESKE"/>
</dbReference>
<evidence type="ECO:0000259" key="23">
    <source>
        <dbReference type="PROSITE" id="PS51296"/>
    </source>
</evidence>
<dbReference type="InterPro" id="IPR036922">
    <property type="entry name" value="Rieske_2Fe-2S_sf"/>
</dbReference>
<feature type="transmembrane region" description="Helical" evidence="22">
    <location>
        <begin position="93"/>
        <end position="113"/>
    </location>
</feature>
<organism evidence="24 25">
    <name type="scientific">Kribbella rubisoli</name>
    <dbReference type="NCBI Taxonomy" id="3075929"/>
    <lineage>
        <taxon>Bacteria</taxon>
        <taxon>Bacillati</taxon>
        <taxon>Actinomycetota</taxon>
        <taxon>Actinomycetes</taxon>
        <taxon>Propionibacteriales</taxon>
        <taxon>Kribbellaceae</taxon>
        <taxon>Kribbella</taxon>
    </lineage>
</organism>
<comment type="cofactor">
    <cofactor evidence="20">
        <name>[2Fe-2S] cluster</name>
        <dbReference type="ChEBI" id="CHEBI:190135"/>
    </cofactor>
</comment>
<feature type="compositionally biased region" description="Basic and acidic residues" evidence="21">
    <location>
        <begin position="1"/>
        <end position="19"/>
    </location>
</feature>
<dbReference type="PROSITE" id="PS51296">
    <property type="entry name" value="RIESKE"/>
    <property type="match status" value="1"/>
</dbReference>
<protein>
    <recommendedName>
        <fullName evidence="4">Cytochrome bc1 complex Rieske iron-sulfur subunit</fullName>
    </recommendedName>
    <alternativeName>
        <fullName evidence="18">Cytochrome bc1 reductase complex subunit QcrA</fullName>
    </alternativeName>
    <alternativeName>
        <fullName evidence="19">Rieske iron-sulfur protein</fullName>
    </alternativeName>
</protein>
<accession>A0A4Q7WR60</accession>
<keyword evidence="13" id="KW-0560">Oxidoreductase</keyword>
<evidence type="ECO:0000256" key="4">
    <source>
        <dbReference type="ARBA" id="ARBA00015816"/>
    </source>
</evidence>
<evidence type="ECO:0000256" key="8">
    <source>
        <dbReference type="ARBA" id="ARBA00022692"/>
    </source>
</evidence>
<dbReference type="GO" id="GO:0005886">
    <property type="term" value="C:plasma membrane"/>
    <property type="evidence" value="ECO:0007669"/>
    <property type="project" value="UniProtKB-SubCell"/>
</dbReference>